<evidence type="ECO:0008006" key="3">
    <source>
        <dbReference type="Google" id="ProtNLM"/>
    </source>
</evidence>
<gene>
    <name evidence="1" type="ORF">SMF913_25795</name>
</gene>
<comment type="caution">
    <text evidence="1">The sequence shown here is derived from an EMBL/GenBank/DDBJ whole genome shotgun (WGS) entry which is preliminary data.</text>
</comment>
<evidence type="ECO:0000313" key="1">
    <source>
        <dbReference type="EMBL" id="PNG90330.1"/>
    </source>
</evidence>
<accession>A0A2J7YQP2</accession>
<dbReference type="EMBL" id="LJIW01000002">
    <property type="protein sequence ID" value="PNG90330.1"/>
    <property type="molecule type" value="Genomic_DNA"/>
</dbReference>
<protein>
    <recommendedName>
        <fullName evidence="3">IS21 family transposase</fullName>
    </recommendedName>
</protein>
<proteinExistence type="predicted"/>
<evidence type="ECO:0000313" key="2">
    <source>
        <dbReference type="Proteomes" id="UP000236520"/>
    </source>
</evidence>
<sequence length="34" mass="4088">MAGVNHHTVKRYVQLREQGRVYRPWIAEPALWPQ</sequence>
<reference evidence="1 2" key="1">
    <citation type="submission" date="2015-09" db="EMBL/GenBank/DDBJ databases">
        <title>Genome sequence, genome mining and natural product profiling of a biocontrol bacterium Streptomyces malaysiensis F913.</title>
        <authorList>
            <person name="Xu Y."/>
            <person name="Wei J."/>
            <person name="Xie J."/>
            <person name="Li T."/>
            <person name="Zhou Z."/>
        </authorList>
    </citation>
    <scope>NUCLEOTIDE SEQUENCE [LARGE SCALE GENOMIC DNA]</scope>
    <source>
        <strain evidence="1 2">F913</strain>
    </source>
</reference>
<keyword evidence="2" id="KW-1185">Reference proteome</keyword>
<organism evidence="1 2">
    <name type="scientific">Streptomyces malaysiensis</name>
    <dbReference type="NCBI Taxonomy" id="92644"/>
    <lineage>
        <taxon>Bacteria</taxon>
        <taxon>Bacillati</taxon>
        <taxon>Actinomycetota</taxon>
        <taxon>Actinomycetes</taxon>
        <taxon>Kitasatosporales</taxon>
        <taxon>Streptomycetaceae</taxon>
        <taxon>Streptomyces</taxon>
        <taxon>Streptomyces violaceusniger group</taxon>
    </lineage>
</organism>
<dbReference type="Proteomes" id="UP000236520">
    <property type="component" value="Unassembled WGS sequence"/>
</dbReference>
<dbReference type="AlphaFoldDB" id="A0A2J7YQP2"/>
<name>A0A2J7YQP2_STRMQ</name>